<organism evidence="3 4">
    <name type="scientific">Amborella trichopoda</name>
    <dbReference type="NCBI Taxonomy" id="13333"/>
    <lineage>
        <taxon>Eukaryota</taxon>
        <taxon>Viridiplantae</taxon>
        <taxon>Streptophyta</taxon>
        <taxon>Embryophyta</taxon>
        <taxon>Tracheophyta</taxon>
        <taxon>Spermatophyta</taxon>
        <taxon>Magnoliopsida</taxon>
        <taxon>Amborellales</taxon>
        <taxon>Amborellaceae</taxon>
        <taxon>Amborella</taxon>
    </lineage>
</organism>
<dbReference type="SUPFAM" id="SSF55961">
    <property type="entry name" value="Bet v1-like"/>
    <property type="match status" value="1"/>
</dbReference>
<name>U5DIV5_AMBTC</name>
<dbReference type="Proteomes" id="UP000017836">
    <property type="component" value="Unassembled WGS sequence"/>
</dbReference>
<dbReference type="GO" id="GO:0009738">
    <property type="term" value="P:abscisic acid-activated signaling pathway"/>
    <property type="evidence" value="ECO:0000318"/>
    <property type="project" value="GO_Central"/>
</dbReference>
<dbReference type="PANTHER" id="PTHR31213:SF24">
    <property type="entry name" value="OS08G0374000 PROTEIN"/>
    <property type="match status" value="1"/>
</dbReference>
<keyword evidence="4" id="KW-1185">Reference proteome</keyword>
<dbReference type="InterPro" id="IPR000916">
    <property type="entry name" value="Bet_v_I/MLP"/>
</dbReference>
<sequence>MQMMKGEVVLNMPAQKAWEMYRNNEIMSKVNPTMLERAEYLQGDGGPGSLRVFKLGPAVYGYVKQATERIEKVDLGRSITYTVVDGELKGMYDPYVVTLSFFPDGGSSGRCVARWEAQFEPLSSSTPPPERAKEAALTFLKSFENFTHV</sequence>
<evidence type="ECO:0000313" key="4">
    <source>
        <dbReference type="Proteomes" id="UP000017836"/>
    </source>
</evidence>
<dbReference type="OMA" id="WEMYRDN"/>
<dbReference type="InterPro" id="IPR050279">
    <property type="entry name" value="Plant_def-hormone_signal"/>
</dbReference>
<dbReference type="eggNOG" id="ENOG502RY0A">
    <property type="taxonomic scope" value="Eukaryota"/>
</dbReference>
<dbReference type="Pfam" id="PF00407">
    <property type="entry name" value="Bet_v_1"/>
    <property type="match status" value="1"/>
</dbReference>
<dbReference type="GO" id="GO:0005634">
    <property type="term" value="C:nucleus"/>
    <property type="evidence" value="ECO:0000318"/>
    <property type="project" value="GO_Central"/>
</dbReference>
<dbReference type="GO" id="GO:0038023">
    <property type="term" value="F:signaling receptor activity"/>
    <property type="evidence" value="ECO:0000318"/>
    <property type="project" value="GO_Central"/>
</dbReference>
<dbReference type="Gramene" id="ERN20513">
    <property type="protein sequence ID" value="ERN20513"/>
    <property type="gene ID" value="AMTR_s00068p00186060"/>
</dbReference>
<dbReference type="CDD" id="cd07816">
    <property type="entry name" value="Bet_v1-like"/>
    <property type="match status" value="1"/>
</dbReference>
<dbReference type="GO" id="GO:0004864">
    <property type="term" value="F:protein phosphatase inhibitor activity"/>
    <property type="evidence" value="ECO:0000318"/>
    <property type="project" value="GO_Central"/>
</dbReference>
<proteinExistence type="inferred from homology"/>
<accession>U5DIV5</accession>
<dbReference type="PANTHER" id="PTHR31213">
    <property type="entry name" value="OS08G0374000 PROTEIN-RELATED"/>
    <property type="match status" value="1"/>
</dbReference>
<dbReference type="InterPro" id="IPR023393">
    <property type="entry name" value="START-like_dom_sf"/>
</dbReference>
<dbReference type="SMART" id="SM01037">
    <property type="entry name" value="Bet_v_1"/>
    <property type="match status" value="1"/>
</dbReference>
<protein>
    <recommendedName>
        <fullName evidence="2">Bet v I/Major latex protein domain-containing protein</fullName>
    </recommendedName>
</protein>
<dbReference type="GO" id="GO:0005737">
    <property type="term" value="C:cytoplasm"/>
    <property type="evidence" value="ECO:0000318"/>
    <property type="project" value="GO_Central"/>
</dbReference>
<evidence type="ECO:0000256" key="1">
    <source>
        <dbReference type="ARBA" id="ARBA00009744"/>
    </source>
</evidence>
<dbReference type="EMBL" id="KI392059">
    <property type="protein sequence ID" value="ERN20513.1"/>
    <property type="molecule type" value="Genomic_DNA"/>
</dbReference>
<gene>
    <name evidence="3" type="ORF">AMTR_s00068p00186060</name>
</gene>
<reference evidence="4" key="1">
    <citation type="journal article" date="2013" name="Science">
        <title>The Amborella genome and the evolution of flowering plants.</title>
        <authorList>
            <consortium name="Amborella Genome Project"/>
        </authorList>
    </citation>
    <scope>NUCLEOTIDE SEQUENCE [LARGE SCALE GENOMIC DNA]</scope>
</reference>
<dbReference type="OrthoDB" id="1845342at2759"/>
<dbReference type="KEGG" id="atr:18448930"/>
<comment type="similarity">
    <text evidence="1">Belongs to the BetVI family.</text>
</comment>
<dbReference type="GO" id="GO:0006952">
    <property type="term" value="P:defense response"/>
    <property type="evidence" value="ECO:0007669"/>
    <property type="project" value="InterPro"/>
</dbReference>
<dbReference type="Gene3D" id="3.30.530.20">
    <property type="match status" value="1"/>
</dbReference>
<evidence type="ECO:0000259" key="2">
    <source>
        <dbReference type="SMART" id="SM01037"/>
    </source>
</evidence>
<dbReference type="HOGENOM" id="CLU_081988_4_0_1"/>
<dbReference type="STRING" id="13333.U5DIV5"/>
<dbReference type="GO" id="GO:0010427">
    <property type="term" value="F:abscisic acid binding"/>
    <property type="evidence" value="ECO:0000318"/>
    <property type="project" value="GO_Central"/>
</dbReference>
<evidence type="ECO:0000313" key="3">
    <source>
        <dbReference type="EMBL" id="ERN20513.1"/>
    </source>
</evidence>
<dbReference type="AlphaFoldDB" id="U5DIV5"/>
<feature type="domain" description="Bet v I/Major latex protein" evidence="2">
    <location>
        <begin position="3"/>
        <end position="146"/>
    </location>
</feature>